<feature type="signal peptide" evidence="2">
    <location>
        <begin position="1"/>
        <end position="26"/>
    </location>
</feature>
<evidence type="ECO:0000313" key="3">
    <source>
        <dbReference type="EMBL" id="ANF96841.1"/>
    </source>
</evidence>
<protein>
    <recommendedName>
        <fullName evidence="5">Lipoprotein</fullName>
    </recommendedName>
</protein>
<feature type="compositionally biased region" description="Low complexity" evidence="1">
    <location>
        <begin position="87"/>
        <end position="106"/>
    </location>
</feature>
<evidence type="ECO:0008006" key="5">
    <source>
        <dbReference type="Google" id="ProtNLM"/>
    </source>
</evidence>
<dbReference type="AlphaFoldDB" id="A0A172ZGR3"/>
<dbReference type="RefSeq" id="WP_060534947.1">
    <property type="nucleotide sequence ID" value="NZ_CP013023.1"/>
</dbReference>
<reference evidence="3 4" key="2">
    <citation type="journal article" date="2016" name="Int. J. Syst. Evol. Microbiol.">
        <title>Paenibacillus bovis sp. nov., isolated from raw yak (Bos grunniens) milk.</title>
        <authorList>
            <person name="Gao C."/>
            <person name="Han J."/>
            <person name="Liu Z."/>
            <person name="Xu X."/>
            <person name="Hang F."/>
            <person name="Wu Z."/>
        </authorList>
    </citation>
    <scope>NUCLEOTIDE SEQUENCE [LARGE SCALE GENOMIC DNA]</scope>
    <source>
        <strain evidence="3 4">BD3526</strain>
    </source>
</reference>
<proteinExistence type="predicted"/>
<dbReference type="KEGG" id="pbv:AR543_13025"/>
<keyword evidence="4" id="KW-1185">Reference proteome</keyword>
<dbReference type="EMBL" id="CP013023">
    <property type="protein sequence ID" value="ANF96841.1"/>
    <property type="molecule type" value="Genomic_DNA"/>
</dbReference>
<evidence type="ECO:0000256" key="2">
    <source>
        <dbReference type="SAM" id="SignalP"/>
    </source>
</evidence>
<keyword evidence="2" id="KW-0732">Signal</keyword>
<name>A0A172ZGR3_9BACL</name>
<organism evidence="3 4">
    <name type="scientific">Paenibacillus bovis</name>
    <dbReference type="NCBI Taxonomy" id="1616788"/>
    <lineage>
        <taxon>Bacteria</taxon>
        <taxon>Bacillati</taxon>
        <taxon>Bacillota</taxon>
        <taxon>Bacilli</taxon>
        <taxon>Bacillales</taxon>
        <taxon>Paenibacillaceae</taxon>
        <taxon>Paenibacillus</taxon>
    </lineage>
</organism>
<feature type="region of interest" description="Disordered" evidence="1">
    <location>
        <begin position="35"/>
        <end position="106"/>
    </location>
</feature>
<evidence type="ECO:0000313" key="4">
    <source>
        <dbReference type="Proteomes" id="UP000078148"/>
    </source>
</evidence>
<dbReference type="PROSITE" id="PS51257">
    <property type="entry name" value="PROKAR_LIPOPROTEIN"/>
    <property type="match status" value="1"/>
</dbReference>
<evidence type="ECO:0000256" key="1">
    <source>
        <dbReference type="SAM" id="MobiDB-lite"/>
    </source>
</evidence>
<dbReference type="Proteomes" id="UP000078148">
    <property type="component" value="Chromosome"/>
</dbReference>
<feature type="chain" id="PRO_5038552549" description="Lipoprotein" evidence="2">
    <location>
        <begin position="27"/>
        <end position="182"/>
    </location>
</feature>
<gene>
    <name evidence="3" type="ORF">AR543_13025</name>
</gene>
<feature type="compositionally biased region" description="Polar residues" evidence="1">
    <location>
        <begin position="43"/>
        <end position="72"/>
    </location>
</feature>
<sequence>MQLNKQSLFKRIPFAFILLAGVLLLAACGNKAEQQPAAAPAPNSSTETEVTEQTPSTPATTPEDNTEATNGNGAEASSPKTDDGTKSEGTTKGTTDTAAADDTTANAETQVAKGTFSGLADEHSAEIMVDGSPVVYQLNDSVQNAMSKLKEGSEITFKYTEKPIPGDASTKLKTIVEVEQSK</sequence>
<reference evidence="4" key="1">
    <citation type="submission" date="2015-10" db="EMBL/GenBank/DDBJ databases">
        <title>Genome of Paenibacillus bovis sp. nov.</title>
        <authorList>
            <person name="Wu Z."/>
            <person name="Gao C."/>
            <person name="Liu Z."/>
            <person name="Zheng H."/>
        </authorList>
    </citation>
    <scope>NUCLEOTIDE SEQUENCE [LARGE SCALE GENOMIC DNA]</scope>
    <source>
        <strain evidence="4">BD3526</strain>
    </source>
</reference>
<accession>A0A172ZGR3</accession>
<dbReference type="OrthoDB" id="2620571at2"/>